<dbReference type="Pfam" id="PF00583">
    <property type="entry name" value="Acetyltransf_1"/>
    <property type="match status" value="1"/>
</dbReference>
<dbReference type="Proteomes" id="UP000674938">
    <property type="component" value="Unassembled WGS sequence"/>
</dbReference>
<evidence type="ECO:0000313" key="2">
    <source>
        <dbReference type="EMBL" id="MBP1042375.1"/>
    </source>
</evidence>
<dbReference type="RefSeq" id="WP_209529507.1">
    <property type="nucleotide sequence ID" value="NZ_JAEEGA010000010.1"/>
</dbReference>
<dbReference type="CDD" id="cd04301">
    <property type="entry name" value="NAT_SF"/>
    <property type="match status" value="1"/>
</dbReference>
<dbReference type="PROSITE" id="PS51186">
    <property type="entry name" value="GNAT"/>
    <property type="match status" value="1"/>
</dbReference>
<sequence length="160" mass="18560">MVKLVEITWENFWDTVNIKLNEQQQVYVPSVAIFLSQGYVNLKLGYPAACLGITLNGKIIGFTKIVFMPAKTEPHFFLEDSYFIDAFIIDSNYQSKGHGSMAFEEVIKYIRTAPFGTVKSIKLACHKQNDQAKYLYEKYEFMPTKLIYPNNNMLEIYEKK</sequence>
<dbReference type="InterPro" id="IPR016181">
    <property type="entry name" value="Acyl_CoA_acyltransferase"/>
</dbReference>
<dbReference type="InterPro" id="IPR000182">
    <property type="entry name" value="GNAT_dom"/>
</dbReference>
<dbReference type="SUPFAM" id="SSF55729">
    <property type="entry name" value="Acyl-CoA N-acyltransferases (Nat)"/>
    <property type="match status" value="1"/>
</dbReference>
<comment type="caution">
    <text evidence="2">The sequence shown here is derived from an EMBL/GenBank/DDBJ whole genome shotgun (WGS) entry which is preliminary data.</text>
</comment>
<organism evidence="2 3">
    <name type="scientific">Vagococcus allomyrinae</name>
    <dbReference type="NCBI Taxonomy" id="2794353"/>
    <lineage>
        <taxon>Bacteria</taxon>
        <taxon>Bacillati</taxon>
        <taxon>Bacillota</taxon>
        <taxon>Bacilli</taxon>
        <taxon>Lactobacillales</taxon>
        <taxon>Enterococcaceae</taxon>
        <taxon>Vagococcus</taxon>
    </lineage>
</organism>
<gene>
    <name evidence="2" type="ORF">I6N95_15245</name>
</gene>
<accession>A0A940SVI4</accession>
<keyword evidence="3" id="KW-1185">Reference proteome</keyword>
<reference evidence="2" key="1">
    <citation type="submission" date="2020-12" db="EMBL/GenBank/DDBJ databases">
        <title>Vagococcus allomyrinae sp. nov. and Enterococcus lavae sp. nov., isolated from the larvae of Allomyrina dichotoma.</title>
        <authorList>
            <person name="Lee S.D."/>
        </authorList>
    </citation>
    <scope>NUCLEOTIDE SEQUENCE</scope>
    <source>
        <strain evidence="2">BWB3-3</strain>
    </source>
</reference>
<evidence type="ECO:0000259" key="1">
    <source>
        <dbReference type="PROSITE" id="PS51186"/>
    </source>
</evidence>
<proteinExistence type="predicted"/>
<evidence type="ECO:0000313" key="3">
    <source>
        <dbReference type="Proteomes" id="UP000674938"/>
    </source>
</evidence>
<name>A0A940SVI4_9ENTE</name>
<protein>
    <submittedName>
        <fullName evidence="2">GNAT family N-acetyltransferase</fullName>
    </submittedName>
</protein>
<feature type="domain" description="N-acetyltransferase" evidence="1">
    <location>
        <begin position="2"/>
        <end position="160"/>
    </location>
</feature>
<dbReference type="AlphaFoldDB" id="A0A940SVI4"/>
<dbReference type="GO" id="GO:0016747">
    <property type="term" value="F:acyltransferase activity, transferring groups other than amino-acyl groups"/>
    <property type="evidence" value="ECO:0007669"/>
    <property type="project" value="InterPro"/>
</dbReference>
<dbReference type="Gene3D" id="3.40.630.30">
    <property type="match status" value="1"/>
</dbReference>
<dbReference type="EMBL" id="JAEEGA010000010">
    <property type="protein sequence ID" value="MBP1042375.1"/>
    <property type="molecule type" value="Genomic_DNA"/>
</dbReference>